<dbReference type="GO" id="GO:0015031">
    <property type="term" value="P:protein transport"/>
    <property type="evidence" value="ECO:0007669"/>
    <property type="project" value="UniProtKB-KW"/>
</dbReference>
<dbReference type="Gene3D" id="3.40.50.1000">
    <property type="entry name" value="HAD superfamily/HAD-like"/>
    <property type="match status" value="1"/>
</dbReference>
<evidence type="ECO:0000256" key="1">
    <source>
        <dbReference type="RuleBase" id="RU365079"/>
    </source>
</evidence>
<dbReference type="SUPFAM" id="SSF56784">
    <property type="entry name" value="HAD-like"/>
    <property type="match status" value="1"/>
</dbReference>
<dbReference type="Gramene" id="PRQ43764">
    <property type="protein sequence ID" value="PRQ43764"/>
    <property type="gene ID" value="RchiOBHm_Chr3g0471901"/>
</dbReference>
<dbReference type="GO" id="GO:0005744">
    <property type="term" value="C:TIM23 mitochondrial import inner membrane translocase complex"/>
    <property type="evidence" value="ECO:0007669"/>
    <property type="project" value="UniProtKB-UniRule"/>
</dbReference>
<keyword evidence="1" id="KW-1133">Transmembrane helix</keyword>
<keyword evidence="1" id="KW-0809">Transit peptide</keyword>
<keyword evidence="1" id="KW-0472">Membrane</keyword>
<dbReference type="PROSITE" id="PS50969">
    <property type="entry name" value="FCP1"/>
    <property type="match status" value="1"/>
</dbReference>
<feature type="domain" description="FCP1 homology" evidence="2">
    <location>
        <begin position="51"/>
        <end position="233"/>
    </location>
</feature>
<evidence type="ECO:0000313" key="3">
    <source>
        <dbReference type="EMBL" id="PRQ43764.1"/>
    </source>
</evidence>
<dbReference type="AlphaFoldDB" id="A0A2P6RBG1"/>
<comment type="subunit">
    <text evidence="1">Component of the TIM23 complex.</text>
</comment>
<dbReference type="EMBL" id="PDCK01000041">
    <property type="protein sequence ID" value="PRQ43764.1"/>
    <property type="molecule type" value="Genomic_DNA"/>
</dbReference>
<dbReference type="InterPro" id="IPR036412">
    <property type="entry name" value="HAD-like_sf"/>
</dbReference>
<proteinExistence type="inferred from homology"/>
<keyword evidence="4" id="KW-1185">Reference proteome</keyword>
<dbReference type="SMART" id="SM00577">
    <property type="entry name" value="CPDc"/>
    <property type="match status" value="1"/>
</dbReference>
<dbReference type="Pfam" id="PF03031">
    <property type="entry name" value="NIF"/>
    <property type="match status" value="1"/>
</dbReference>
<gene>
    <name evidence="3" type="ORF">RchiOBHm_Chr3g0471901</name>
</gene>
<comment type="subcellular location">
    <subcellularLocation>
        <location evidence="1">Mitochondrion inner membrane</location>
        <topology evidence="1">Single-pass membrane protein</topology>
    </subcellularLocation>
</comment>
<evidence type="ECO:0000313" key="4">
    <source>
        <dbReference type="Proteomes" id="UP000238479"/>
    </source>
</evidence>
<reference evidence="3 4" key="1">
    <citation type="journal article" date="2018" name="Nat. Genet.">
        <title>The Rosa genome provides new insights in the design of modern roses.</title>
        <authorList>
            <person name="Bendahmane M."/>
        </authorList>
    </citation>
    <scope>NUCLEOTIDE SEQUENCE [LARGE SCALE GENOMIC DNA]</scope>
    <source>
        <strain evidence="4">cv. Old Blush</strain>
    </source>
</reference>
<feature type="transmembrane region" description="Helical" evidence="1">
    <location>
        <begin position="308"/>
        <end position="329"/>
    </location>
</feature>
<dbReference type="Proteomes" id="UP000238479">
    <property type="component" value="Chromosome 3"/>
</dbReference>
<dbReference type="STRING" id="74649.A0A2P6RBG1"/>
<comment type="function">
    <text evidence="1">Essential component of the TIM23 complex, a complex that mediates the translocation of transit peptide-containing proteins across the mitochondrial inner membrane.</text>
</comment>
<keyword evidence="1" id="KW-0496">Mitochondrion</keyword>
<comment type="caution">
    <text evidence="3">The sequence shown here is derived from an EMBL/GenBank/DDBJ whole genome shotgun (WGS) entry which is preliminary data.</text>
</comment>
<comment type="similarity">
    <text evidence="1">Belongs to the TIM50 family.</text>
</comment>
<dbReference type="InterPro" id="IPR023214">
    <property type="entry name" value="HAD_sf"/>
</dbReference>
<dbReference type="InterPro" id="IPR050365">
    <property type="entry name" value="TIM50"/>
</dbReference>
<name>A0A2P6RBG1_ROSCH</name>
<keyword evidence="1" id="KW-0812">Transmembrane</keyword>
<keyword evidence="1" id="KW-0653">Protein transport</keyword>
<evidence type="ECO:0000259" key="2">
    <source>
        <dbReference type="PROSITE" id="PS50969"/>
    </source>
</evidence>
<keyword evidence="1" id="KW-0811">Translocation</keyword>
<dbReference type="PANTHER" id="PTHR12210">
    <property type="entry name" value="DULLARD PROTEIN PHOSPHATASE"/>
    <property type="match status" value="1"/>
</dbReference>
<organism evidence="3 4">
    <name type="scientific">Rosa chinensis</name>
    <name type="common">China rose</name>
    <dbReference type="NCBI Taxonomy" id="74649"/>
    <lineage>
        <taxon>Eukaryota</taxon>
        <taxon>Viridiplantae</taxon>
        <taxon>Streptophyta</taxon>
        <taxon>Embryophyta</taxon>
        <taxon>Tracheophyta</taxon>
        <taxon>Spermatophyta</taxon>
        <taxon>Magnoliopsida</taxon>
        <taxon>eudicotyledons</taxon>
        <taxon>Gunneridae</taxon>
        <taxon>Pentapetalae</taxon>
        <taxon>rosids</taxon>
        <taxon>fabids</taxon>
        <taxon>Rosales</taxon>
        <taxon>Rosaceae</taxon>
        <taxon>Rosoideae</taxon>
        <taxon>Rosoideae incertae sedis</taxon>
        <taxon>Rosa</taxon>
    </lineage>
</organism>
<protein>
    <recommendedName>
        <fullName evidence="1">Mitochondrial import inner membrane translocase subunit TIM50</fullName>
    </recommendedName>
</protein>
<sequence length="345" mass="39509">MWCCRRFPRCVTFFCGDERLFYLGICTPADLNNDNKETGSDSGLSLEKLSLQPRKKLLVLSLIGLLLYLVYRKNKAKFPTTRDPDARFSSQLVFKRPFAAEFVEFCLERFEVAKKSQRCFESCNGKEPRRQRKKLSVIFAQDDCTYSGSMSMEDKEKPLFLKELKDLWKYLLYSEPDTLLIDDQPYKALLNPPYIGIFLESYNPDNAGDNALAAFELCILNPKGELGVYLDDLAAADNVQVYVKKNPFGVPAISSGHPDWNLYPDVIQRLKGESEKASTSQQLDSRVFLVSAGFKLSCCIHLEFNFCFRFLSFFFLFFFLVLATLVDYISPAITANASSYFTFMM</sequence>
<keyword evidence="1" id="KW-0813">Transport</keyword>
<dbReference type="InterPro" id="IPR004274">
    <property type="entry name" value="FCP1_dom"/>
</dbReference>
<dbReference type="OMA" id="FCHERFE"/>
<accession>A0A2P6RBG1</accession>